<evidence type="ECO:0000256" key="1">
    <source>
        <dbReference type="ARBA" id="ARBA00007698"/>
    </source>
</evidence>
<keyword evidence="2 4" id="KW-0689">Ribosomal protein</keyword>
<dbReference type="GeneID" id="106813882"/>
<evidence type="ECO:0000256" key="2">
    <source>
        <dbReference type="ARBA" id="ARBA00022980"/>
    </source>
</evidence>
<dbReference type="PANTHER" id="PTHR10986">
    <property type="entry name" value="39S RIBOSOMAL PROTEIN L20"/>
    <property type="match status" value="1"/>
</dbReference>
<proteinExistence type="inferred from homology"/>
<evidence type="ECO:0000256" key="4">
    <source>
        <dbReference type="RuleBase" id="RU000561"/>
    </source>
</evidence>
<protein>
    <submittedName>
        <fullName evidence="6">39S ribosomal protein L20, mitochondrial-like</fullName>
    </submittedName>
</protein>
<name>A0ABM1EN42_PRICU</name>
<dbReference type="InterPro" id="IPR005813">
    <property type="entry name" value="Ribosomal_bL20"/>
</dbReference>
<dbReference type="CDD" id="cd07026">
    <property type="entry name" value="Ribosomal_L20"/>
    <property type="match status" value="1"/>
</dbReference>
<dbReference type="PRINTS" id="PR00062">
    <property type="entry name" value="RIBOSOMALL20"/>
</dbReference>
<dbReference type="Pfam" id="PF00453">
    <property type="entry name" value="Ribosomal_L20"/>
    <property type="match status" value="1"/>
</dbReference>
<sequence length="145" mass="16864">MVFLTAVRFLRQPSPDSWWKRNRIFQMSKYFYGRNRNCYSLAIRAVHKALDRARVTRVAQGSDARQLAITRIHSAALEHGMEYRIFISSLNKCHIALNRPILSSLAIYEPRTFKSLVELCQTKSIEDGLDTLNKRPEHIITRGML</sequence>
<dbReference type="Proteomes" id="UP000695022">
    <property type="component" value="Unplaced"/>
</dbReference>
<evidence type="ECO:0000256" key="3">
    <source>
        <dbReference type="ARBA" id="ARBA00023274"/>
    </source>
</evidence>
<accession>A0ABM1EN42</accession>
<dbReference type="SUPFAM" id="SSF74731">
    <property type="entry name" value="Ribosomal protein L20"/>
    <property type="match status" value="1"/>
</dbReference>
<dbReference type="NCBIfam" id="TIGR01032">
    <property type="entry name" value="rplT_bact"/>
    <property type="match status" value="1"/>
</dbReference>
<keyword evidence="5" id="KW-1185">Reference proteome</keyword>
<dbReference type="Gene3D" id="1.10.1900.20">
    <property type="entry name" value="Ribosomal protein L20"/>
    <property type="match status" value="1"/>
</dbReference>
<dbReference type="RefSeq" id="XP_014673613.1">
    <property type="nucleotide sequence ID" value="XM_014818127.1"/>
</dbReference>
<evidence type="ECO:0000313" key="6">
    <source>
        <dbReference type="RefSeq" id="XP_014673613.1"/>
    </source>
</evidence>
<organism evidence="5 6">
    <name type="scientific">Priapulus caudatus</name>
    <name type="common">Priapulid worm</name>
    <dbReference type="NCBI Taxonomy" id="37621"/>
    <lineage>
        <taxon>Eukaryota</taxon>
        <taxon>Metazoa</taxon>
        <taxon>Ecdysozoa</taxon>
        <taxon>Scalidophora</taxon>
        <taxon>Priapulida</taxon>
        <taxon>Priapulimorpha</taxon>
        <taxon>Priapulimorphida</taxon>
        <taxon>Priapulidae</taxon>
        <taxon>Priapulus</taxon>
    </lineage>
</organism>
<dbReference type="Gene3D" id="6.10.160.10">
    <property type="match status" value="1"/>
</dbReference>
<comment type="similarity">
    <text evidence="1 4">Belongs to the bacterial ribosomal protein bL20 family.</text>
</comment>
<reference evidence="6" key="1">
    <citation type="submission" date="2025-08" db="UniProtKB">
        <authorList>
            <consortium name="RefSeq"/>
        </authorList>
    </citation>
    <scope>IDENTIFICATION</scope>
</reference>
<keyword evidence="3 4" id="KW-0687">Ribonucleoprotein</keyword>
<evidence type="ECO:0000313" key="5">
    <source>
        <dbReference type="Proteomes" id="UP000695022"/>
    </source>
</evidence>
<gene>
    <name evidence="6" type="primary">LOC106813882</name>
</gene>
<dbReference type="InterPro" id="IPR035566">
    <property type="entry name" value="Ribosomal_protein_bL20_C"/>
</dbReference>